<gene>
    <name evidence="2" type="ORF">FHY32_000002</name>
</gene>
<evidence type="ECO:0000313" key="3">
    <source>
        <dbReference type="Proteomes" id="UP000576603"/>
    </source>
</evidence>
<dbReference type="EMBL" id="JACHNL010000001">
    <property type="protein sequence ID" value="MBB4721704.1"/>
    <property type="molecule type" value="Genomic_DNA"/>
</dbReference>
<dbReference type="PROSITE" id="PS51257">
    <property type="entry name" value="PROKAR_LIPOPROTEIN"/>
    <property type="match status" value="1"/>
</dbReference>
<organism evidence="2 3">
    <name type="scientific">Xanthomonas euvesicatoria</name>
    <dbReference type="NCBI Taxonomy" id="456327"/>
    <lineage>
        <taxon>Bacteria</taxon>
        <taxon>Pseudomonadati</taxon>
        <taxon>Pseudomonadota</taxon>
        <taxon>Gammaproteobacteria</taxon>
        <taxon>Lysobacterales</taxon>
        <taxon>Lysobacteraceae</taxon>
        <taxon>Xanthomonas</taxon>
    </lineage>
</organism>
<feature type="signal peptide" evidence="1">
    <location>
        <begin position="1"/>
        <end position="31"/>
    </location>
</feature>
<dbReference type="AlphaFoldDB" id="A0AAW3TXR8"/>
<name>A0AAW3TXR8_XANEU</name>
<dbReference type="RefSeq" id="WP_260222262.1">
    <property type="nucleotide sequence ID" value="NZ_JACHNK010000001.1"/>
</dbReference>
<sequence>MDLNKGTRIAKALSTVTLLLGVAACAQSSNAHQEKAVKEPTSADIRREQDRVAALVDAAAPERSAPMMTWDGYPALQPGAEHTPEQLLKQIEALAQSLHSQADSDPANVERVLGIALPPDAKQERRGVTGKVGQGTYDWAVWKPSPKHPGHRVELTLTPNACLAYDALKKQMQADGFRVYVPTFGDDQRITFDKIVGPSLGLYIAATPDHRDAPTCVTVVVFEMERSDA</sequence>
<proteinExistence type="predicted"/>
<evidence type="ECO:0000313" key="2">
    <source>
        <dbReference type="EMBL" id="MBB4721704.1"/>
    </source>
</evidence>
<accession>A0AAW3TXR8</accession>
<keyword evidence="1" id="KW-0732">Signal</keyword>
<evidence type="ECO:0000256" key="1">
    <source>
        <dbReference type="SAM" id="SignalP"/>
    </source>
</evidence>
<reference evidence="2 3" key="1">
    <citation type="submission" date="2020-08" db="EMBL/GenBank/DDBJ databases">
        <title>Studying the diversity of plant-associated saprophytic bacteria and their role in host health and plant-pathogen interactions.</title>
        <authorList>
            <person name="Potnis N."/>
        </authorList>
    </citation>
    <scope>NUCLEOTIDE SEQUENCE [LARGE SCALE GENOMIC DNA]</scope>
    <source>
        <strain evidence="2 3">CFBP 7922</strain>
    </source>
</reference>
<comment type="caution">
    <text evidence="2">The sequence shown here is derived from an EMBL/GenBank/DDBJ whole genome shotgun (WGS) entry which is preliminary data.</text>
</comment>
<evidence type="ECO:0008006" key="4">
    <source>
        <dbReference type="Google" id="ProtNLM"/>
    </source>
</evidence>
<dbReference type="Proteomes" id="UP000576603">
    <property type="component" value="Unassembled WGS sequence"/>
</dbReference>
<feature type="chain" id="PRO_5043363407" description="Lipoprotein" evidence="1">
    <location>
        <begin position="32"/>
        <end position="229"/>
    </location>
</feature>
<protein>
    <recommendedName>
        <fullName evidence="4">Lipoprotein</fullName>
    </recommendedName>
</protein>